<organism evidence="3 4">
    <name type="scientific">Dinoroseobacter shibae (strain DSM 16493 / NCIMB 14021 / DFL 12)</name>
    <dbReference type="NCBI Taxonomy" id="398580"/>
    <lineage>
        <taxon>Bacteria</taxon>
        <taxon>Pseudomonadati</taxon>
        <taxon>Pseudomonadota</taxon>
        <taxon>Alphaproteobacteria</taxon>
        <taxon>Rhodobacterales</taxon>
        <taxon>Roseobacteraceae</taxon>
        <taxon>Dinoroseobacter</taxon>
    </lineage>
</organism>
<keyword evidence="3" id="KW-0418">Kinase</keyword>
<keyword evidence="3" id="KW-0808">Transferase</keyword>
<reference evidence="4" key="1">
    <citation type="journal article" date="2010" name="ISME J.">
        <title>The complete genome sequence of the algal symbiont Dinoroseobacter shibae: a hitchhiker's guide to life in the sea.</title>
        <authorList>
            <person name="Wagner-Dobler I."/>
            <person name="Ballhausen B."/>
            <person name="Berger M."/>
            <person name="Brinkhoff T."/>
            <person name="Buchholz I."/>
            <person name="Bunk B."/>
            <person name="Cypionka H."/>
            <person name="Daniel R."/>
            <person name="Drepper T."/>
            <person name="Gerdts G."/>
            <person name="Hahnke S."/>
            <person name="Han C."/>
            <person name="Jahn D."/>
            <person name="Kalhoefer D."/>
            <person name="Kiss H."/>
            <person name="Klenk H.P."/>
            <person name="Kyrpides N."/>
            <person name="Liebl W."/>
            <person name="Liesegang H."/>
            <person name="Meincke L."/>
            <person name="Pati A."/>
            <person name="Petersen J."/>
            <person name="Piekarski T."/>
            <person name="Pommerenke C."/>
            <person name="Pradella S."/>
            <person name="Pukall R."/>
            <person name="Rabus R."/>
            <person name="Stackebrandt E."/>
            <person name="Thole S."/>
            <person name="Thompson L."/>
            <person name="Tielen P."/>
            <person name="Tomasch J."/>
            <person name="von Jan M."/>
            <person name="Wanphrut N."/>
            <person name="Wichels A."/>
            <person name="Zech H."/>
            <person name="Simon M."/>
        </authorList>
    </citation>
    <scope>NUCLEOTIDE SEQUENCE [LARGE SCALE GENOMIC DNA]</scope>
    <source>
        <strain evidence="4">DSM 16493 / NCIMB 14021 / DFL 12</strain>
    </source>
</reference>
<dbReference type="EMBL" id="CP000830">
    <property type="protein sequence ID" value="ABV91821.1"/>
    <property type="molecule type" value="Genomic_DNA"/>
</dbReference>
<gene>
    <name evidence="3" type="primary">rsbW</name>
    <name evidence="3" type="ordered locus">Dshi_0072</name>
</gene>
<sequence>MACKTRCAARPDTAQPSATRRSLWVKEFEKTYEFPSRYAQVRETLAELLAALRDAGVESEDAGIVEVVLAEAMNNVVEHAYRESPDEVVRLRCALEETGLRVVLHDSGVAMPGLNLPEGRCPTSDTPLQDLPEGGFGWHLIHTLTEELIYTRAAERNETRFIIPFAAGG</sequence>
<keyword evidence="1" id="KW-0723">Serine/threonine-protein kinase</keyword>
<dbReference type="GO" id="GO:0004674">
    <property type="term" value="F:protein serine/threonine kinase activity"/>
    <property type="evidence" value="ECO:0007669"/>
    <property type="project" value="UniProtKB-KW"/>
</dbReference>
<dbReference type="KEGG" id="dsh:Dshi_0072"/>
<dbReference type="Gene3D" id="3.30.565.10">
    <property type="entry name" value="Histidine kinase-like ATPase, C-terminal domain"/>
    <property type="match status" value="1"/>
</dbReference>
<dbReference type="STRING" id="398580.Dshi_0072"/>
<evidence type="ECO:0000259" key="2">
    <source>
        <dbReference type="Pfam" id="PF13581"/>
    </source>
</evidence>
<dbReference type="HOGENOM" id="CLU_090336_24_0_5"/>
<dbReference type="InterPro" id="IPR050267">
    <property type="entry name" value="Anti-sigma-factor_SerPK"/>
</dbReference>
<dbReference type="SUPFAM" id="SSF55874">
    <property type="entry name" value="ATPase domain of HSP90 chaperone/DNA topoisomerase II/histidine kinase"/>
    <property type="match status" value="1"/>
</dbReference>
<evidence type="ECO:0000313" key="4">
    <source>
        <dbReference type="Proteomes" id="UP000006833"/>
    </source>
</evidence>
<dbReference type="PANTHER" id="PTHR35526:SF3">
    <property type="entry name" value="ANTI-SIGMA-F FACTOR RSBW"/>
    <property type="match status" value="1"/>
</dbReference>
<dbReference type="Proteomes" id="UP000006833">
    <property type="component" value="Chromosome"/>
</dbReference>
<proteinExistence type="predicted"/>
<evidence type="ECO:0000313" key="3">
    <source>
        <dbReference type="EMBL" id="ABV91821.1"/>
    </source>
</evidence>
<evidence type="ECO:0000256" key="1">
    <source>
        <dbReference type="ARBA" id="ARBA00022527"/>
    </source>
</evidence>
<accession>A8LJZ5</accession>
<dbReference type="PANTHER" id="PTHR35526">
    <property type="entry name" value="ANTI-SIGMA-F FACTOR RSBW-RELATED"/>
    <property type="match status" value="1"/>
</dbReference>
<name>A8LJZ5_DINSH</name>
<dbReference type="InterPro" id="IPR003594">
    <property type="entry name" value="HATPase_dom"/>
</dbReference>
<dbReference type="InterPro" id="IPR036890">
    <property type="entry name" value="HATPase_C_sf"/>
</dbReference>
<dbReference type="CDD" id="cd16936">
    <property type="entry name" value="HATPase_RsbW-like"/>
    <property type="match status" value="1"/>
</dbReference>
<feature type="domain" description="Histidine kinase/HSP90-like ATPase" evidence="2">
    <location>
        <begin position="34"/>
        <end position="162"/>
    </location>
</feature>
<keyword evidence="4" id="KW-1185">Reference proteome</keyword>
<dbReference type="AlphaFoldDB" id="A8LJZ5"/>
<protein>
    <submittedName>
        <fullName evidence="3">Serine-protein kinase</fullName>
        <ecNumber evidence="3">2.7.11.1</ecNumber>
    </submittedName>
</protein>
<dbReference type="EC" id="2.7.11.1" evidence="3"/>
<dbReference type="eggNOG" id="COG2172">
    <property type="taxonomic scope" value="Bacteria"/>
</dbReference>
<dbReference type="Pfam" id="PF13581">
    <property type="entry name" value="HATPase_c_2"/>
    <property type="match status" value="1"/>
</dbReference>